<dbReference type="GO" id="GO:0005886">
    <property type="term" value="C:plasma membrane"/>
    <property type="evidence" value="ECO:0007669"/>
    <property type="project" value="UniProtKB-SubCell"/>
</dbReference>
<feature type="transmembrane region" description="Helical" evidence="7">
    <location>
        <begin position="308"/>
        <end position="330"/>
    </location>
</feature>
<evidence type="ECO:0000256" key="6">
    <source>
        <dbReference type="ARBA" id="ARBA00023136"/>
    </source>
</evidence>
<feature type="transmembrane region" description="Helical" evidence="7">
    <location>
        <begin position="189"/>
        <end position="216"/>
    </location>
</feature>
<evidence type="ECO:0000256" key="4">
    <source>
        <dbReference type="ARBA" id="ARBA00022692"/>
    </source>
</evidence>
<keyword evidence="2" id="KW-0813">Transport</keyword>
<dbReference type="EMBL" id="FAXA01000248">
    <property type="protein sequence ID" value="CUV05173.1"/>
    <property type="molecule type" value="Genomic_DNA"/>
</dbReference>
<accession>A0A160VCA4</accession>
<dbReference type="SUPFAM" id="SSF161098">
    <property type="entry name" value="MetI-like"/>
    <property type="match status" value="1"/>
</dbReference>
<dbReference type="Gene3D" id="1.10.3720.10">
    <property type="entry name" value="MetI-like"/>
    <property type="match status" value="1"/>
</dbReference>
<keyword evidence="4 7" id="KW-0812">Transmembrane</keyword>
<dbReference type="PANTHER" id="PTHR43386">
    <property type="entry name" value="OLIGOPEPTIDE TRANSPORT SYSTEM PERMEASE PROTEIN APPC"/>
    <property type="match status" value="1"/>
</dbReference>
<feature type="transmembrane region" description="Helical" evidence="7">
    <location>
        <begin position="31"/>
        <end position="51"/>
    </location>
</feature>
<keyword evidence="5 7" id="KW-1133">Transmembrane helix</keyword>
<organism evidence="9">
    <name type="scientific">hydrothermal vent metagenome</name>
    <dbReference type="NCBI Taxonomy" id="652676"/>
    <lineage>
        <taxon>unclassified sequences</taxon>
        <taxon>metagenomes</taxon>
        <taxon>ecological metagenomes</taxon>
    </lineage>
</organism>
<dbReference type="PANTHER" id="PTHR43386:SF26">
    <property type="entry name" value="ABC TRANSPORTER PERMEASE PROTEIN"/>
    <property type="match status" value="1"/>
</dbReference>
<sequence length="346" mass="37411">MAADLSGIVIAPPTRGAKAAEIYRKFKRWPVIPVFLLGLVVFAGLFAPLISPHDPEKGELRERNIPPAWSDGEKATKTVVERLSINERTTSVTLSDAQKIDPSAQVGDQIAVFSRPAGSTKFLLGTDHLGRDVLSRVIYGARISLLVSIVTLAVGGSIGVVMGLAAGWYGGVIDEILMRLVDIKLAIPLILIALVLVITLGQSLWIIVTVLCLFIWPRFARQVRGEVLQLKHMDYVSLAKVSGASTARILFIHVFPGTINTLIVVATLQVGIVILLESTLSFLGAGVPPPTPAWGSMVADGRDKLAGGVWWISTFPGIAIMLTVMSLNLFGDWLRDTLDPRLRQLE</sequence>
<dbReference type="PROSITE" id="PS50928">
    <property type="entry name" value="ABC_TM1"/>
    <property type="match status" value="1"/>
</dbReference>
<dbReference type="InterPro" id="IPR050366">
    <property type="entry name" value="BP-dependent_transpt_permease"/>
</dbReference>
<keyword evidence="3" id="KW-1003">Cell membrane</keyword>
<dbReference type="AlphaFoldDB" id="A0A160VCA4"/>
<proteinExistence type="predicted"/>
<protein>
    <submittedName>
        <fullName evidence="9">Dipeptide transport system permease protein DppC (TC 3.A.1.5.2)</fullName>
    </submittedName>
</protein>
<dbReference type="Pfam" id="PF00528">
    <property type="entry name" value="BPD_transp_1"/>
    <property type="match status" value="1"/>
</dbReference>
<evidence type="ECO:0000256" key="2">
    <source>
        <dbReference type="ARBA" id="ARBA00022448"/>
    </source>
</evidence>
<evidence type="ECO:0000256" key="7">
    <source>
        <dbReference type="SAM" id="Phobius"/>
    </source>
</evidence>
<evidence type="ECO:0000313" key="9">
    <source>
        <dbReference type="EMBL" id="CUV05173.1"/>
    </source>
</evidence>
<gene>
    <name evidence="9" type="ORF">MGWOODY_Clf2678</name>
</gene>
<dbReference type="CDD" id="cd06261">
    <property type="entry name" value="TM_PBP2"/>
    <property type="match status" value="1"/>
</dbReference>
<feature type="domain" description="ABC transmembrane type-1" evidence="8">
    <location>
        <begin position="141"/>
        <end position="331"/>
    </location>
</feature>
<evidence type="ECO:0000256" key="1">
    <source>
        <dbReference type="ARBA" id="ARBA00004651"/>
    </source>
</evidence>
<comment type="subcellular location">
    <subcellularLocation>
        <location evidence="1">Cell membrane</location>
        <topology evidence="1">Multi-pass membrane protein</topology>
    </subcellularLocation>
</comment>
<evidence type="ECO:0000256" key="5">
    <source>
        <dbReference type="ARBA" id="ARBA00022989"/>
    </source>
</evidence>
<feature type="transmembrane region" description="Helical" evidence="7">
    <location>
        <begin position="145"/>
        <end position="169"/>
    </location>
</feature>
<reference evidence="9" key="1">
    <citation type="submission" date="2015-10" db="EMBL/GenBank/DDBJ databases">
        <authorList>
            <person name="Gilbert D.G."/>
        </authorList>
    </citation>
    <scope>NUCLEOTIDE SEQUENCE</scope>
</reference>
<keyword evidence="6 7" id="KW-0472">Membrane</keyword>
<dbReference type="GO" id="GO:0055085">
    <property type="term" value="P:transmembrane transport"/>
    <property type="evidence" value="ECO:0007669"/>
    <property type="project" value="InterPro"/>
</dbReference>
<name>A0A160VCA4_9ZZZZ</name>
<evidence type="ECO:0000256" key="3">
    <source>
        <dbReference type="ARBA" id="ARBA00022475"/>
    </source>
</evidence>
<evidence type="ECO:0000259" key="8">
    <source>
        <dbReference type="PROSITE" id="PS50928"/>
    </source>
</evidence>
<dbReference type="InterPro" id="IPR000515">
    <property type="entry name" value="MetI-like"/>
</dbReference>
<dbReference type="InterPro" id="IPR035906">
    <property type="entry name" value="MetI-like_sf"/>
</dbReference>